<name>A0ABS9NCW7_STAWA</name>
<sequence>MTSQQDQQDEKVIAEDEKQTKDSFWADVFNFLPEMVGGLMRLIRSLF</sequence>
<dbReference type="EMBL" id="JAANHJ010000001">
    <property type="protein sequence ID" value="MCG6224607.1"/>
    <property type="molecule type" value="Genomic_DNA"/>
</dbReference>
<evidence type="ECO:0000313" key="2">
    <source>
        <dbReference type="Proteomes" id="UP000814367"/>
    </source>
</evidence>
<protein>
    <submittedName>
        <fullName evidence="1">Uncharacterized protein</fullName>
    </submittedName>
</protein>
<evidence type="ECO:0000313" key="1">
    <source>
        <dbReference type="EMBL" id="MCG6224607.1"/>
    </source>
</evidence>
<comment type="caution">
    <text evidence="1">The sequence shown here is derived from an EMBL/GenBank/DDBJ whole genome shotgun (WGS) entry which is preliminary data.</text>
</comment>
<organism evidence="1 2">
    <name type="scientific">Staphylococcus warneri</name>
    <dbReference type="NCBI Taxonomy" id="1292"/>
    <lineage>
        <taxon>Bacteria</taxon>
        <taxon>Bacillati</taxon>
        <taxon>Bacillota</taxon>
        <taxon>Bacilli</taxon>
        <taxon>Bacillales</taxon>
        <taxon>Staphylococcaceae</taxon>
        <taxon>Staphylococcus</taxon>
    </lineage>
</organism>
<accession>A0ABS9NCW7</accession>
<gene>
    <name evidence="1" type="ORF">G8J23_01075</name>
</gene>
<proteinExistence type="predicted"/>
<reference evidence="1 2" key="1">
    <citation type="submission" date="2020-03" db="EMBL/GenBank/DDBJ databases">
        <title>Comparative genetics of Staphylococcus warneri persistents from caprine mastitis.</title>
        <authorList>
            <person name="Franca C.A."/>
            <person name="Rosa D.S."/>
            <person name="Silva A."/>
            <person name="Rodrigues D.L.N."/>
            <person name="Santos R.G."/>
            <person name="Castillo R.E.H."/>
            <person name="Moreira M.A.S."/>
            <person name="Lima M.C."/>
            <person name="Gouveia G.V."/>
            <person name="Gouveia J.J.S."/>
            <person name="Souza R.F.S."/>
            <person name="Bertram B."/>
            <person name="Azevedo V."/>
            <person name="Costa M."/>
        </authorList>
    </citation>
    <scope>NUCLEOTIDE SEQUENCE [LARGE SCALE GENOMIC DNA]</scope>
    <source>
        <strain evidence="1 2">Cap 9.2</strain>
    </source>
</reference>
<dbReference type="RefSeq" id="WP_002466174.1">
    <property type="nucleotide sequence ID" value="NZ_CABMFV010000005.1"/>
</dbReference>
<keyword evidence="2" id="KW-1185">Reference proteome</keyword>
<dbReference type="Proteomes" id="UP000814367">
    <property type="component" value="Unassembled WGS sequence"/>
</dbReference>